<name>S3ZVG8_9ACTN</name>
<dbReference type="InterPro" id="IPR016181">
    <property type="entry name" value="Acyl_CoA_acyltransferase"/>
</dbReference>
<feature type="domain" description="N-acetyltransferase" evidence="1">
    <location>
        <begin position="26"/>
        <end position="168"/>
    </location>
</feature>
<dbReference type="EMBL" id="AOPZ01000007">
    <property type="protein sequence ID" value="EPH46774.1"/>
    <property type="molecule type" value="Genomic_DNA"/>
</dbReference>
<accession>S3ZVG8</accession>
<dbReference type="InterPro" id="IPR051554">
    <property type="entry name" value="Acetyltransferase_Eis"/>
</dbReference>
<dbReference type="PATRIC" id="fig|1286094.4.peg.183"/>
<reference evidence="2 3" key="1">
    <citation type="submission" date="2013-02" db="EMBL/GenBank/DDBJ databases">
        <title>Draft Genome Sequence of Streptomyces aurantiacus, Which Produces Setomimycin.</title>
        <authorList>
            <person name="Gruening B.A."/>
            <person name="Praeg A."/>
            <person name="Erxleben A."/>
            <person name="Guenther S."/>
            <person name="Mueller M."/>
        </authorList>
    </citation>
    <scope>NUCLEOTIDE SEQUENCE [LARGE SCALE GENOMIC DNA]</scope>
    <source>
        <strain evidence="2 3">JA 4570</strain>
    </source>
</reference>
<protein>
    <recommendedName>
        <fullName evidence="1">N-acetyltransferase domain-containing protein</fullName>
    </recommendedName>
</protein>
<dbReference type="GO" id="GO:0030649">
    <property type="term" value="P:aminoglycoside antibiotic catabolic process"/>
    <property type="evidence" value="ECO:0007669"/>
    <property type="project" value="TreeGrafter"/>
</dbReference>
<dbReference type="AlphaFoldDB" id="S3ZVG8"/>
<dbReference type="Gene3D" id="3.40.630.30">
    <property type="match status" value="1"/>
</dbReference>
<dbReference type="Pfam" id="PF13527">
    <property type="entry name" value="Acetyltransf_9"/>
    <property type="match status" value="1"/>
</dbReference>
<dbReference type="Proteomes" id="UP000014629">
    <property type="component" value="Unassembled WGS sequence"/>
</dbReference>
<evidence type="ECO:0000313" key="3">
    <source>
        <dbReference type="Proteomes" id="UP000014629"/>
    </source>
</evidence>
<keyword evidence="3" id="KW-1185">Reference proteome</keyword>
<dbReference type="PROSITE" id="PS51186">
    <property type="entry name" value="GNAT"/>
    <property type="match status" value="1"/>
</dbReference>
<proteinExistence type="predicted"/>
<sequence>MADHLPAPTSTSTLTAEPLPMPLAAVRLTAYTPADLVEILGDAPDPFGVDDAGLTWLPKEVHFGVRAEGRLVAHAGLLRVPVSIGGTEAEVIGVGGVAVAADLRGRGLARTVLTAALDHARTLGPRHALLFCRPPLVALYERLGWRTLEQDIRVEQAGGPVVMPLRTMRTPLVDGAEWPPGEVRLLSFPM</sequence>
<gene>
    <name evidence="2" type="ORF">STRAU_0187</name>
</gene>
<evidence type="ECO:0000259" key="1">
    <source>
        <dbReference type="PROSITE" id="PS51186"/>
    </source>
</evidence>
<dbReference type="CDD" id="cd04301">
    <property type="entry name" value="NAT_SF"/>
    <property type="match status" value="1"/>
</dbReference>
<dbReference type="PANTHER" id="PTHR37817:SF1">
    <property type="entry name" value="N-ACETYLTRANSFERASE EIS"/>
    <property type="match status" value="1"/>
</dbReference>
<evidence type="ECO:0000313" key="2">
    <source>
        <dbReference type="EMBL" id="EPH46774.1"/>
    </source>
</evidence>
<comment type="caution">
    <text evidence="2">The sequence shown here is derived from an EMBL/GenBank/DDBJ whole genome shotgun (WGS) entry which is preliminary data.</text>
</comment>
<organism evidence="2 3">
    <name type="scientific">Streptomyces aurantiacus JA 4570</name>
    <dbReference type="NCBI Taxonomy" id="1286094"/>
    <lineage>
        <taxon>Bacteria</taxon>
        <taxon>Bacillati</taxon>
        <taxon>Actinomycetota</taxon>
        <taxon>Actinomycetes</taxon>
        <taxon>Kitasatosporales</taxon>
        <taxon>Streptomycetaceae</taxon>
        <taxon>Streptomyces</taxon>
        <taxon>Streptomyces aurantiacus group</taxon>
    </lineage>
</organism>
<dbReference type="RefSeq" id="WP_016638321.1">
    <property type="nucleotide sequence ID" value="NZ_AOPZ01000007.1"/>
</dbReference>
<dbReference type="InterPro" id="IPR000182">
    <property type="entry name" value="GNAT_dom"/>
</dbReference>
<dbReference type="PANTHER" id="PTHR37817">
    <property type="entry name" value="N-ACETYLTRANSFERASE EIS"/>
    <property type="match status" value="1"/>
</dbReference>
<dbReference type="SUPFAM" id="SSF55729">
    <property type="entry name" value="Acyl-CoA N-acyltransferases (Nat)"/>
    <property type="match status" value="1"/>
</dbReference>
<dbReference type="GO" id="GO:0034069">
    <property type="term" value="F:aminoglycoside N-acetyltransferase activity"/>
    <property type="evidence" value="ECO:0007669"/>
    <property type="project" value="TreeGrafter"/>
</dbReference>